<sequence>MELLEILYAFFKAFLVGGLICAVAQVVINFTDLTAGKILVIFMLAGIVLTAFGVYQPLVEWAGAGATVPISGFGYLLASGAMKGAQEGLFQALTGSLSAASAGVSAAVVFSFLASLVFRSHTKHN</sequence>
<keyword evidence="1" id="KW-0812">Transmembrane</keyword>
<dbReference type="EMBL" id="DXBS01000132">
    <property type="protein sequence ID" value="HIZ25222.1"/>
    <property type="molecule type" value="Genomic_DNA"/>
</dbReference>
<proteinExistence type="predicted"/>
<dbReference type="InterPro" id="IPR005562">
    <property type="entry name" value="SpoVA"/>
</dbReference>
<dbReference type="PANTHER" id="PTHR38450">
    <property type="entry name" value="STAGE V SPORULATION PROTEIN AC-RELATED"/>
    <property type="match status" value="1"/>
</dbReference>
<accession>A0A9D2DXS0</accession>
<dbReference type="AlphaFoldDB" id="A0A9D2DXS0"/>
<organism evidence="2 3">
    <name type="scientific">Candidatus Gallimonas intestinigallinarum</name>
    <dbReference type="NCBI Taxonomy" id="2838604"/>
    <lineage>
        <taxon>Bacteria</taxon>
        <taxon>Bacillati</taxon>
        <taxon>Bacillota</taxon>
        <taxon>Clostridia</taxon>
        <taxon>Candidatus Gallimonas</taxon>
    </lineage>
</organism>
<protein>
    <submittedName>
        <fullName evidence="2">SpoVA/SpoVAEb family sporulation membrane protein</fullName>
    </submittedName>
</protein>
<reference evidence="2" key="1">
    <citation type="journal article" date="2021" name="PeerJ">
        <title>Extensive microbial diversity within the chicken gut microbiome revealed by metagenomics and culture.</title>
        <authorList>
            <person name="Gilroy R."/>
            <person name="Ravi A."/>
            <person name="Getino M."/>
            <person name="Pursley I."/>
            <person name="Horton D.L."/>
            <person name="Alikhan N.F."/>
            <person name="Baker D."/>
            <person name="Gharbi K."/>
            <person name="Hall N."/>
            <person name="Watson M."/>
            <person name="Adriaenssens E.M."/>
            <person name="Foster-Nyarko E."/>
            <person name="Jarju S."/>
            <person name="Secka A."/>
            <person name="Antonio M."/>
            <person name="Oren A."/>
            <person name="Chaudhuri R.R."/>
            <person name="La Ragione R."/>
            <person name="Hildebrand F."/>
            <person name="Pallen M.J."/>
        </authorList>
    </citation>
    <scope>NUCLEOTIDE SEQUENCE</scope>
    <source>
        <strain evidence="2">CHK33-5263</strain>
    </source>
</reference>
<evidence type="ECO:0000313" key="2">
    <source>
        <dbReference type="EMBL" id="HIZ25222.1"/>
    </source>
</evidence>
<comment type="caution">
    <text evidence="2">The sequence shown here is derived from an EMBL/GenBank/DDBJ whole genome shotgun (WGS) entry which is preliminary data.</text>
</comment>
<dbReference type="Pfam" id="PF03862">
    <property type="entry name" value="SpoVAC_SpoVAEB"/>
    <property type="match status" value="1"/>
</dbReference>
<feature type="transmembrane region" description="Helical" evidence="1">
    <location>
        <begin position="90"/>
        <end position="118"/>
    </location>
</feature>
<keyword evidence="1" id="KW-1133">Transmembrane helix</keyword>
<feature type="transmembrane region" description="Helical" evidence="1">
    <location>
        <begin position="61"/>
        <end position="78"/>
    </location>
</feature>
<feature type="transmembrane region" description="Helical" evidence="1">
    <location>
        <begin position="35"/>
        <end position="55"/>
    </location>
</feature>
<dbReference type="Proteomes" id="UP000824044">
    <property type="component" value="Unassembled WGS sequence"/>
</dbReference>
<keyword evidence="1" id="KW-0472">Membrane</keyword>
<evidence type="ECO:0000256" key="1">
    <source>
        <dbReference type="SAM" id="Phobius"/>
    </source>
</evidence>
<reference evidence="2" key="2">
    <citation type="submission" date="2021-04" db="EMBL/GenBank/DDBJ databases">
        <authorList>
            <person name="Gilroy R."/>
        </authorList>
    </citation>
    <scope>NUCLEOTIDE SEQUENCE</scope>
    <source>
        <strain evidence="2">CHK33-5263</strain>
    </source>
</reference>
<feature type="transmembrane region" description="Helical" evidence="1">
    <location>
        <begin position="6"/>
        <end position="28"/>
    </location>
</feature>
<evidence type="ECO:0000313" key="3">
    <source>
        <dbReference type="Proteomes" id="UP000824044"/>
    </source>
</evidence>
<dbReference type="PANTHER" id="PTHR38450:SF2">
    <property type="entry name" value="STAGE V SPORULATION PROTEIN AEB"/>
    <property type="match status" value="1"/>
</dbReference>
<gene>
    <name evidence="2" type="ORF">H9812_07150</name>
</gene>
<name>A0A9D2DXS0_9FIRM</name>